<keyword evidence="2" id="KW-1185">Reference proteome</keyword>
<proteinExistence type="predicted"/>
<protein>
    <submittedName>
        <fullName evidence="1">Uncharacterized protein</fullName>
    </submittedName>
</protein>
<accession>A0A4Z2IA64</accession>
<gene>
    <name evidence="1" type="ORF">EYF80_015088</name>
</gene>
<dbReference type="AlphaFoldDB" id="A0A4Z2IA64"/>
<sequence>MESFFRKDTTTTSSFSSSRSRIFTSLCAGVFGQVQQQTQSNYGVKPTEALGHTFLLELPFSCCCGFMQFVLPEVVPLQLVLDDIHTKGPNLEMCDKAMELGETR</sequence>
<organism evidence="1 2">
    <name type="scientific">Liparis tanakae</name>
    <name type="common">Tanaka's snailfish</name>
    <dbReference type="NCBI Taxonomy" id="230148"/>
    <lineage>
        <taxon>Eukaryota</taxon>
        <taxon>Metazoa</taxon>
        <taxon>Chordata</taxon>
        <taxon>Craniata</taxon>
        <taxon>Vertebrata</taxon>
        <taxon>Euteleostomi</taxon>
        <taxon>Actinopterygii</taxon>
        <taxon>Neopterygii</taxon>
        <taxon>Teleostei</taxon>
        <taxon>Neoteleostei</taxon>
        <taxon>Acanthomorphata</taxon>
        <taxon>Eupercaria</taxon>
        <taxon>Perciformes</taxon>
        <taxon>Cottioidei</taxon>
        <taxon>Cottales</taxon>
        <taxon>Liparidae</taxon>
        <taxon>Liparis</taxon>
    </lineage>
</organism>
<dbReference type="Proteomes" id="UP000314294">
    <property type="component" value="Unassembled WGS sequence"/>
</dbReference>
<evidence type="ECO:0000313" key="2">
    <source>
        <dbReference type="Proteomes" id="UP000314294"/>
    </source>
</evidence>
<reference evidence="1 2" key="1">
    <citation type="submission" date="2019-03" db="EMBL/GenBank/DDBJ databases">
        <title>First draft genome of Liparis tanakae, snailfish: a comprehensive survey of snailfish specific genes.</title>
        <authorList>
            <person name="Kim W."/>
            <person name="Song I."/>
            <person name="Jeong J.-H."/>
            <person name="Kim D."/>
            <person name="Kim S."/>
            <person name="Ryu S."/>
            <person name="Song J.Y."/>
            <person name="Lee S.K."/>
        </authorList>
    </citation>
    <scope>NUCLEOTIDE SEQUENCE [LARGE SCALE GENOMIC DNA]</scope>
    <source>
        <tissue evidence="1">Muscle</tissue>
    </source>
</reference>
<name>A0A4Z2IA64_9TELE</name>
<comment type="caution">
    <text evidence="1">The sequence shown here is derived from an EMBL/GenBank/DDBJ whole genome shotgun (WGS) entry which is preliminary data.</text>
</comment>
<dbReference type="EMBL" id="SRLO01000111">
    <property type="protein sequence ID" value="TNN74770.1"/>
    <property type="molecule type" value="Genomic_DNA"/>
</dbReference>
<evidence type="ECO:0000313" key="1">
    <source>
        <dbReference type="EMBL" id="TNN74770.1"/>
    </source>
</evidence>